<dbReference type="EMBL" id="BAED01000033">
    <property type="protein sequence ID" value="GAB05184.1"/>
    <property type="molecule type" value="Genomic_DNA"/>
</dbReference>
<keyword evidence="1" id="KW-0732">Signal</keyword>
<dbReference type="PANTHER" id="PTHR47197:SF3">
    <property type="entry name" value="DIHYDRO-HEME D1 DEHYDROGENASE"/>
    <property type="match status" value="1"/>
</dbReference>
<name>G7GNK9_9ACTN</name>
<dbReference type="Gene3D" id="2.130.10.10">
    <property type="entry name" value="YVTN repeat-like/Quinoprotein amine dehydrogenase"/>
    <property type="match status" value="2"/>
</dbReference>
<evidence type="ECO:0008006" key="4">
    <source>
        <dbReference type="Google" id="ProtNLM"/>
    </source>
</evidence>
<evidence type="ECO:0000313" key="3">
    <source>
        <dbReference type="Proteomes" id="UP000006023"/>
    </source>
</evidence>
<evidence type="ECO:0000313" key="2">
    <source>
        <dbReference type="EMBL" id="GAB05184.1"/>
    </source>
</evidence>
<dbReference type="AlphaFoldDB" id="G7GNK9"/>
<sequence>MSVMSLRRNRISLFTAALLCVAAPGIAQAPLAAAAPNSPVAAGWSFRVSSVPAGVGSGGELAYDNSRRSLFITDDDFVMSTKGGSDVSFDPHVVKPKVTVFSTATRRPVRSIDFTPQPWGMMPVGNAPIIPTLQVPDGISLDTKRGKLVVSNSHANGVTVVDMSARTTSARNLVSVPNMHPMGSVVDTTTGRAYVALNNASRVAVISTVTGRKIAEIGGIAWPSFVDLDAKRHRLYVGNADYLNKKTNYLAVVDTRTDKVIKRITTPSNTRPKVDPATGRIFAASFDTGKLLVIDPDSLTVSKTVATSTSPNKLAIDAQRRLVYSANLQKRTITVLDADSAKVIATVPTGAPVHTIAVDPATGAVYGTQHQSGRLTIVSVARNR</sequence>
<dbReference type="Proteomes" id="UP000006023">
    <property type="component" value="Unassembled WGS sequence"/>
</dbReference>
<dbReference type="SUPFAM" id="SSF50969">
    <property type="entry name" value="YVTN repeat-like/Quinoprotein amine dehydrogenase"/>
    <property type="match status" value="1"/>
</dbReference>
<dbReference type="STRING" id="1075090.GOAMR_33_00210"/>
<accession>G7GNK9</accession>
<dbReference type="eggNOG" id="COG3391">
    <property type="taxonomic scope" value="Bacteria"/>
</dbReference>
<organism evidence="2 3">
    <name type="scientific">Gordonia amarae NBRC 15530</name>
    <dbReference type="NCBI Taxonomy" id="1075090"/>
    <lineage>
        <taxon>Bacteria</taxon>
        <taxon>Bacillati</taxon>
        <taxon>Actinomycetota</taxon>
        <taxon>Actinomycetes</taxon>
        <taxon>Mycobacteriales</taxon>
        <taxon>Gordoniaceae</taxon>
        <taxon>Gordonia</taxon>
    </lineage>
</organism>
<gene>
    <name evidence="2" type="ORF">GOAMR_33_00210</name>
</gene>
<evidence type="ECO:0000256" key="1">
    <source>
        <dbReference type="SAM" id="SignalP"/>
    </source>
</evidence>
<keyword evidence="3" id="KW-1185">Reference proteome</keyword>
<feature type="chain" id="PRO_5038674058" description="YncE family protein" evidence="1">
    <location>
        <begin position="30"/>
        <end position="384"/>
    </location>
</feature>
<dbReference type="InterPro" id="IPR051200">
    <property type="entry name" value="Host-pathogen_enzymatic-act"/>
</dbReference>
<dbReference type="InterPro" id="IPR015943">
    <property type="entry name" value="WD40/YVTN_repeat-like_dom_sf"/>
</dbReference>
<proteinExistence type="predicted"/>
<dbReference type="PANTHER" id="PTHR47197">
    <property type="entry name" value="PROTEIN NIRF"/>
    <property type="match status" value="1"/>
</dbReference>
<reference evidence="2 3" key="1">
    <citation type="submission" date="2011-11" db="EMBL/GenBank/DDBJ databases">
        <title>Whole genome shotgun sequence of Gordonia amarae NBRC 15530.</title>
        <authorList>
            <person name="Takarada H."/>
            <person name="Hosoyama A."/>
            <person name="Tsuchikane K."/>
            <person name="Katsumata H."/>
            <person name="Yamazaki S."/>
            <person name="Fujita N."/>
        </authorList>
    </citation>
    <scope>NUCLEOTIDE SEQUENCE [LARGE SCALE GENOMIC DNA]</scope>
    <source>
        <strain evidence="2 3">NBRC 15530</strain>
    </source>
</reference>
<feature type="signal peptide" evidence="1">
    <location>
        <begin position="1"/>
        <end position="29"/>
    </location>
</feature>
<dbReference type="InterPro" id="IPR011044">
    <property type="entry name" value="Quino_amine_DH_bsu"/>
</dbReference>
<comment type="caution">
    <text evidence="2">The sequence shown here is derived from an EMBL/GenBank/DDBJ whole genome shotgun (WGS) entry which is preliminary data.</text>
</comment>
<protein>
    <recommendedName>
        <fullName evidence="4">YncE family protein</fullName>
    </recommendedName>
</protein>